<dbReference type="EMBL" id="JADQDK010000001">
    <property type="protein sequence ID" value="MBW0133072.1"/>
    <property type="molecule type" value="Genomic_DNA"/>
</dbReference>
<dbReference type="NCBIfam" id="TIGR01494">
    <property type="entry name" value="ATPase_P-type"/>
    <property type="match status" value="2"/>
</dbReference>
<evidence type="ECO:0000256" key="1">
    <source>
        <dbReference type="ARBA" id="ARBA00004141"/>
    </source>
</evidence>
<keyword evidence="6" id="KW-0067">ATP-binding</keyword>
<dbReference type="InterPro" id="IPR001757">
    <property type="entry name" value="P_typ_ATPase"/>
</dbReference>
<reference evidence="9 10" key="1">
    <citation type="submission" date="2020-11" db="EMBL/GenBank/DDBJ databases">
        <title>Pseudonocardia abyssalis sp. nov. and Pseudonocardia oceani sp. nov., description and phylogenomic analysis of two novel actinomycetes isolated from the deep Southern Ocean.</title>
        <authorList>
            <person name="Parra J."/>
        </authorList>
    </citation>
    <scope>NUCLEOTIDE SEQUENCE [LARGE SCALE GENOMIC DNA]</scope>
    <source>
        <strain evidence="9 10">KRD-168</strain>
    </source>
</reference>
<evidence type="ECO:0000256" key="4">
    <source>
        <dbReference type="ARBA" id="ARBA00022989"/>
    </source>
</evidence>
<name>A0ABS6ULD5_9PSEU</name>
<feature type="transmembrane region" description="Helical" evidence="6">
    <location>
        <begin position="249"/>
        <end position="274"/>
    </location>
</feature>
<keyword evidence="4 6" id="KW-1133">Transmembrane helix</keyword>
<evidence type="ECO:0000256" key="7">
    <source>
        <dbReference type="SAM" id="MobiDB-lite"/>
    </source>
</evidence>
<feature type="region of interest" description="Disordered" evidence="7">
    <location>
        <begin position="354"/>
        <end position="384"/>
    </location>
</feature>
<dbReference type="InterPro" id="IPR059000">
    <property type="entry name" value="ATPase_P-type_domA"/>
</dbReference>
<keyword evidence="6" id="KW-1003">Cell membrane</keyword>
<keyword evidence="6" id="KW-0547">Nucleotide-binding</keyword>
<organism evidence="9 10">
    <name type="scientific">Pseudonocardia abyssalis</name>
    <dbReference type="NCBI Taxonomy" id="2792008"/>
    <lineage>
        <taxon>Bacteria</taxon>
        <taxon>Bacillati</taxon>
        <taxon>Actinomycetota</taxon>
        <taxon>Actinomycetes</taxon>
        <taxon>Pseudonocardiales</taxon>
        <taxon>Pseudonocardiaceae</taxon>
        <taxon>Pseudonocardia</taxon>
    </lineage>
</organism>
<evidence type="ECO:0000256" key="3">
    <source>
        <dbReference type="ARBA" id="ARBA00022692"/>
    </source>
</evidence>
<feature type="domain" description="P-type ATPase A" evidence="8">
    <location>
        <begin position="99"/>
        <end position="198"/>
    </location>
</feature>
<dbReference type="InterPro" id="IPR027256">
    <property type="entry name" value="P-typ_ATPase_IB"/>
</dbReference>
<dbReference type="InterPro" id="IPR044492">
    <property type="entry name" value="P_typ_ATPase_HD_dom"/>
</dbReference>
<feature type="transmembrane region" description="Helical" evidence="6">
    <location>
        <begin position="575"/>
        <end position="601"/>
    </location>
</feature>
<dbReference type="PANTHER" id="PTHR48085:SF5">
    <property type="entry name" value="CADMIUM_ZINC-TRANSPORTING ATPASE HMA4-RELATED"/>
    <property type="match status" value="1"/>
</dbReference>
<dbReference type="InterPro" id="IPR051014">
    <property type="entry name" value="Cation_Transport_ATPase_IB"/>
</dbReference>
<comment type="caution">
    <text evidence="9">The sequence shown here is derived from an EMBL/GenBank/DDBJ whole genome shotgun (WGS) entry which is preliminary data.</text>
</comment>
<comment type="subcellular location">
    <subcellularLocation>
        <location evidence="6">Cell membrane</location>
    </subcellularLocation>
    <subcellularLocation>
        <location evidence="1">Membrane</location>
        <topology evidence="1">Multi-pass membrane protein</topology>
    </subcellularLocation>
</comment>
<dbReference type="SFLD" id="SFLDG00002">
    <property type="entry name" value="C1.7:_P-type_atpase_like"/>
    <property type="match status" value="1"/>
</dbReference>
<dbReference type="InterPro" id="IPR018303">
    <property type="entry name" value="ATPase_P-typ_P_site"/>
</dbReference>
<dbReference type="Pfam" id="PF00702">
    <property type="entry name" value="Hydrolase"/>
    <property type="match status" value="1"/>
</dbReference>
<evidence type="ECO:0000313" key="9">
    <source>
        <dbReference type="EMBL" id="MBW0133072.1"/>
    </source>
</evidence>
<proteinExistence type="inferred from homology"/>
<keyword evidence="6" id="KW-0479">Metal-binding</keyword>
<dbReference type="CDD" id="cd02079">
    <property type="entry name" value="P-type_ATPase_HM"/>
    <property type="match status" value="1"/>
</dbReference>
<evidence type="ECO:0000256" key="5">
    <source>
        <dbReference type="ARBA" id="ARBA00023136"/>
    </source>
</evidence>
<sequence length="674" mass="67511">MLLAAGLVAARWGSDAVSLVLLGGALLVGGATFVPQSLRALLTGRLGVGTLMTIAAIGAVVLGEVGEAAGLAFLFSISEALESYSLDRSRRSLRALLSLVPERATVLRGDIGTDVSPADLELGDVLVVRPGERVATDGTVRSGRSALDVSAITGESVPVEAGPGAAVFAGSINGNGALEVEVTARAESNSLARIVHIVEEAQERKGSSQRLAERIARPLVPGVMVLAAAIAVVGSLLGDPAVWTERALVVLVAAAPCAFAISVPVTVFAAIGAAGRSGVLIKGGAALEALGRIRAVALDKTGTLTRNHPAVIDVVAIDGVARARVLEVAAALESRSEHPLAAAILAATPGYGTPGYGTPGHGTPGHGTPGHGTPGQDTPGQDTADGVEAVPGAGLTGTVDGRPARLGRPGFLDAGPLAARVAELQGAGATVVLVEHDGALLGAVAVRDELRPEAPAVVAALRGAGLRVAMLTGDNRRTADALAHDAGITDVHADLRPEDKARIVTELRGPVAMVGDGINDAPALATADSGIAMGAMGTDVAIEAADVALMGEDLRHLPAALAHARRARRIMVQNLAMSGVILLTLVPLAASGVLGLAAVVAAHELAEVLVIANGVRAGRRTHLTLPAAAAAAPTDTPADGGCTDGCCPPPEAGARARLQAPDPVRAGDRVPGRR</sequence>
<accession>A0ABS6ULD5</accession>
<evidence type="ECO:0000256" key="6">
    <source>
        <dbReference type="RuleBase" id="RU362081"/>
    </source>
</evidence>
<dbReference type="SFLD" id="SFLDF00027">
    <property type="entry name" value="p-type_atpase"/>
    <property type="match status" value="1"/>
</dbReference>
<dbReference type="NCBIfam" id="TIGR01525">
    <property type="entry name" value="ATPase-IB_hvy"/>
    <property type="match status" value="1"/>
</dbReference>
<feature type="compositionally biased region" description="Gly residues" evidence="7">
    <location>
        <begin position="354"/>
        <end position="373"/>
    </location>
</feature>
<feature type="region of interest" description="Disordered" evidence="7">
    <location>
        <begin position="629"/>
        <end position="674"/>
    </location>
</feature>
<gene>
    <name evidence="9" type="ORF">I4I81_02205</name>
</gene>
<keyword evidence="10" id="KW-1185">Reference proteome</keyword>
<feature type="transmembrane region" description="Helical" evidence="6">
    <location>
        <begin position="219"/>
        <end position="237"/>
    </location>
</feature>
<evidence type="ECO:0000259" key="8">
    <source>
        <dbReference type="Pfam" id="PF00122"/>
    </source>
</evidence>
<feature type="compositionally biased region" description="Basic and acidic residues" evidence="7">
    <location>
        <begin position="665"/>
        <end position="674"/>
    </location>
</feature>
<keyword evidence="3 6" id="KW-0812">Transmembrane</keyword>
<dbReference type="Proteomes" id="UP000694287">
    <property type="component" value="Unassembled WGS sequence"/>
</dbReference>
<comment type="similarity">
    <text evidence="2 6">Belongs to the cation transport ATPase (P-type) (TC 3.A.3) family. Type IB subfamily.</text>
</comment>
<protein>
    <submittedName>
        <fullName evidence="9">Cation-translocating P-type ATPase</fullName>
    </submittedName>
</protein>
<feature type="compositionally biased region" description="Low complexity" evidence="7">
    <location>
        <begin position="629"/>
        <end position="639"/>
    </location>
</feature>
<dbReference type="PANTHER" id="PTHR48085">
    <property type="entry name" value="CADMIUM/ZINC-TRANSPORTING ATPASE HMA2-RELATED"/>
    <property type="match status" value="1"/>
</dbReference>
<keyword evidence="5 6" id="KW-0472">Membrane</keyword>
<dbReference type="PROSITE" id="PS00154">
    <property type="entry name" value="ATPASE_E1_E2"/>
    <property type="match status" value="1"/>
</dbReference>
<evidence type="ECO:0000313" key="10">
    <source>
        <dbReference type="Proteomes" id="UP000694287"/>
    </source>
</evidence>
<feature type="transmembrane region" description="Helical" evidence="6">
    <location>
        <begin position="16"/>
        <end position="34"/>
    </location>
</feature>
<dbReference type="SFLD" id="SFLDS00003">
    <property type="entry name" value="Haloacid_Dehalogenase"/>
    <property type="match status" value="1"/>
</dbReference>
<dbReference type="Pfam" id="PF00122">
    <property type="entry name" value="E1-E2_ATPase"/>
    <property type="match status" value="1"/>
</dbReference>
<evidence type="ECO:0000256" key="2">
    <source>
        <dbReference type="ARBA" id="ARBA00006024"/>
    </source>
</evidence>